<proteinExistence type="predicted"/>
<accession>A0A0M3J7I5</accession>
<sequence length="94" mass="10439">MSNGTPILAPIYCDSNGSFLAVITELLSCFNEQLKKNSTADLRPTSLKTQPITTLLEGAAKVFKKTYNSPQFTKFIPEHDADKIYSVADLNLWI</sequence>
<dbReference type="AlphaFoldDB" id="A0A0M3J7I5"/>
<name>A0A0M3J7I5_ANISI</name>
<dbReference type="WBParaSite" id="ASIM_0000353301-mRNA-1">
    <property type="protein sequence ID" value="ASIM_0000353301-mRNA-1"/>
    <property type="gene ID" value="ASIM_0000353301"/>
</dbReference>
<organism evidence="3">
    <name type="scientific">Anisakis simplex</name>
    <name type="common">Herring worm</name>
    <dbReference type="NCBI Taxonomy" id="6269"/>
    <lineage>
        <taxon>Eukaryota</taxon>
        <taxon>Metazoa</taxon>
        <taxon>Ecdysozoa</taxon>
        <taxon>Nematoda</taxon>
        <taxon>Chromadorea</taxon>
        <taxon>Rhabditida</taxon>
        <taxon>Spirurina</taxon>
        <taxon>Ascaridomorpha</taxon>
        <taxon>Ascaridoidea</taxon>
        <taxon>Anisakidae</taxon>
        <taxon>Anisakis</taxon>
        <taxon>Anisakis simplex complex</taxon>
    </lineage>
</organism>
<evidence type="ECO:0000313" key="2">
    <source>
        <dbReference type="Proteomes" id="UP000267096"/>
    </source>
</evidence>
<evidence type="ECO:0000313" key="3">
    <source>
        <dbReference type="WBParaSite" id="ASIM_0000353301-mRNA-1"/>
    </source>
</evidence>
<reference evidence="1 2" key="2">
    <citation type="submission" date="2018-11" db="EMBL/GenBank/DDBJ databases">
        <authorList>
            <consortium name="Pathogen Informatics"/>
        </authorList>
    </citation>
    <scope>NUCLEOTIDE SEQUENCE [LARGE SCALE GENOMIC DNA]</scope>
</reference>
<keyword evidence="2" id="KW-1185">Reference proteome</keyword>
<dbReference type="EMBL" id="UYRR01005171">
    <property type="protein sequence ID" value="VDK21596.1"/>
    <property type="molecule type" value="Genomic_DNA"/>
</dbReference>
<reference evidence="3" key="1">
    <citation type="submission" date="2017-02" db="UniProtKB">
        <authorList>
            <consortium name="WormBaseParasite"/>
        </authorList>
    </citation>
    <scope>IDENTIFICATION</scope>
</reference>
<dbReference type="Proteomes" id="UP000267096">
    <property type="component" value="Unassembled WGS sequence"/>
</dbReference>
<protein>
    <submittedName>
        <fullName evidence="3">Pyocin activator protein PrtN</fullName>
    </submittedName>
</protein>
<gene>
    <name evidence="1" type="ORF">ASIM_LOCUS3367</name>
</gene>
<evidence type="ECO:0000313" key="1">
    <source>
        <dbReference type="EMBL" id="VDK21596.1"/>
    </source>
</evidence>